<dbReference type="RefSeq" id="WP_044886556.1">
    <property type="nucleotide sequence ID" value="NZ_JYFN01000033.1"/>
</dbReference>
<proteinExistence type="predicted"/>
<gene>
    <name evidence="2" type="ORF">FF36_03987</name>
</gene>
<comment type="caution">
    <text evidence="2">The sequence shown here is derived from an EMBL/GenBank/DDBJ whole genome shotgun (WGS) entry which is preliminary data.</text>
</comment>
<name>A0A0D8BCG2_9ACTN</name>
<protein>
    <submittedName>
        <fullName evidence="2">Uncharacterized protein</fullName>
    </submittedName>
</protein>
<keyword evidence="3" id="KW-1185">Reference proteome</keyword>
<reference evidence="2 3" key="2">
    <citation type="journal article" date="2016" name="Genome Announc.">
        <title>Permanent Draft Genome Sequences for Two Variants of Frankia sp. Strain CpI1, the First Frankia Strain Isolated from Root Nodules of Comptonia peregrina.</title>
        <authorList>
            <person name="Oshone R."/>
            <person name="Hurst S.G.IV."/>
            <person name="Abebe-Akele F."/>
            <person name="Simpson S."/>
            <person name="Morris K."/>
            <person name="Thomas W.K."/>
            <person name="Tisa L.S."/>
        </authorList>
    </citation>
    <scope>NUCLEOTIDE SEQUENCE [LARGE SCALE GENOMIC DNA]</scope>
    <source>
        <strain evidence="3">CpI1-S</strain>
    </source>
</reference>
<dbReference type="EMBL" id="JYFN01000033">
    <property type="protein sequence ID" value="KJE21654.1"/>
    <property type="molecule type" value="Genomic_DNA"/>
</dbReference>
<dbReference type="PATRIC" id="fig|1502723.3.peg.3681"/>
<feature type="region of interest" description="Disordered" evidence="1">
    <location>
        <begin position="408"/>
        <end position="475"/>
    </location>
</feature>
<feature type="region of interest" description="Disordered" evidence="1">
    <location>
        <begin position="1"/>
        <end position="21"/>
    </location>
</feature>
<sequence length="599" mass="64486">MADDHDLNRVVGRDDERGPAEVMVHRPGTDGGVSARVDGPPGQRILRADVWRADGVMAGDENIQRNVSYLRLDEPRVTCDSAIVGAASMRAFHALTENPGSSLRRMEFQRALTRQRNIGAAASGRVAYGAARGPARVMSYSVRVRSSCGVVVGDRNVQSNRFNYTMKTPTLSIHEIAAFRPKVASMVVRLVARPDDEQRIRALGKEIDRAVHGLGDRLWLTPAVQSAPGLGRCAGIVIGRDNKQVNTSQVRVRSVDVDGVVASLREQASDAAEIRRLDAEYARLAALLDGPAAGVPVDLAAVGEEAIANRNRYLEIQERQLARFDDEAVITRGDRAEVAQLLDAARVAVAVHAASVEVWLAEAADPPSVPEPSKGILLRIAEALGLIRPREPDADIADISTLDGIDFTATPVWPDGPEPSVPREPVRPGEPERWGEPSEASPPEEPDPLDLRDVTLPDEPGLLVPAESSETPLLDGPDQVDLWNVGLTDALETSVPGGLSEMSLPEGLSPFDSLGVTFPGGTEPISSWHSVVEAAAAPGSSDDWIRSTPPSSWDLWPPALLDTARHDDIHGPGRIVDMNGRDDVDDIDYIDDIGSMGWF</sequence>
<dbReference type="Proteomes" id="UP000032545">
    <property type="component" value="Unassembled WGS sequence"/>
</dbReference>
<evidence type="ECO:0000313" key="3">
    <source>
        <dbReference type="Proteomes" id="UP000032545"/>
    </source>
</evidence>
<accession>A0A0D8BCG2</accession>
<evidence type="ECO:0000256" key="1">
    <source>
        <dbReference type="SAM" id="MobiDB-lite"/>
    </source>
</evidence>
<evidence type="ECO:0000313" key="2">
    <source>
        <dbReference type="EMBL" id="KJE21654.1"/>
    </source>
</evidence>
<dbReference type="AlphaFoldDB" id="A0A0D8BCG2"/>
<feature type="compositionally biased region" description="Basic and acidic residues" evidence="1">
    <location>
        <begin position="424"/>
        <end position="436"/>
    </location>
</feature>
<dbReference type="OrthoDB" id="9962012at2"/>
<reference evidence="3" key="1">
    <citation type="submission" date="2015-02" db="EMBL/GenBank/DDBJ databases">
        <title>Draft Genome of Frankia sp. CpI1-S.</title>
        <authorList>
            <person name="Oshone R.T."/>
            <person name="Ngom M."/>
            <person name="Ghodhbane-Gtari F."/>
            <person name="Gtari M."/>
            <person name="Morris K."/>
            <person name="Thomas K."/>
            <person name="Sen A."/>
            <person name="Tisa L.S."/>
        </authorList>
    </citation>
    <scope>NUCLEOTIDE SEQUENCE [LARGE SCALE GENOMIC DNA]</scope>
    <source>
        <strain evidence="3">CpI1-S</strain>
    </source>
</reference>
<organism evidence="2 3">
    <name type="scientific">Frankia torreyi</name>
    <dbReference type="NCBI Taxonomy" id="1856"/>
    <lineage>
        <taxon>Bacteria</taxon>
        <taxon>Bacillati</taxon>
        <taxon>Actinomycetota</taxon>
        <taxon>Actinomycetes</taxon>
        <taxon>Frankiales</taxon>
        <taxon>Frankiaceae</taxon>
        <taxon>Frankia</taxon>
    </lineage>
</organism>